<accession>A0A838B6N2</accession>
<feature type="region of interest" description="Disordered" evidence="4">
    <location>
        <begin position="322"/>
        <end position="349"/>
    </location>
</feature>
<dbReference type="GO" id="GO:0000338">
    <property type="term" value="P:protein deneddylation"/>
    <property type="evidence" value="ECO:0007669"/>
    <property type="project" value="TreeGrafter"/>
</dbReference>
<dbReference type="GO" id="GO:0006508">
    <property type="term" value="P:proteolysis"/>
    <property type="evidence" value="ECO:0007669"/>
    <property type="project" value="UniProtKB-KW"/>
</dbReference>
<gene>
    <name evidence="6" type="ORF">H0241_19640</name>
</gene>
<dbReference type="GO" id="GO:0019784">
    <property type="term" value="F:deNEDDylase activity"/>
    <property type="evidence" value="ECO:0007669"/>
    <property type="project" value="InterPro"/>
</dbReference>
<evidence type="ECO:0000313" key="6">
    <source>
        <dbReference type="EMBL" id="MBA1142448.1"/>
    </source>
</evidence>
<keyword evidence="2" id="KW-0378">Hydrolase</keyword>
<dbReference type="PANTHER" id="PTHR46468:SF1">
    <property type="entry name" value="SENTRIN-SPECIFIC PROTEASE 8"/>
    <property type="match status" value="1"/>
</dbReference>
<dbReference type="InterPro" id="IPR044613">
    <property type="entry name" value="Nep1/2-like"/>
</dbReference>
<dbReference type="GO" id="GO:0008234">
    <property type="term" value="F:cysteine-type peptidase activity"/>
    <property type="evidence" value="ECO:0007669"/>
    <property type="project" value="UniProtKB-KW"/>
</dbReference>
<evidence type="ECO:0000256" key="3">
    <source>
        <dbReference type="ARBA" id="ARBA00022807"/>
    </source>
</evidence>
<evidence type="ECO:0000256" key="4">
    <source>
        <dbReference type="SAM" id="MobiDB-lite"/>
    </source>
</evidence>
<dbReference type="InterPro" id="IPR003653">
    <property type="entry name" value="Peptidase_C48_C"/>
</dbReference>
<sequence>MNPFNNINPSARYCSTNQPTARQSPNQEQAGFEQHLGETPQVHAAGARPSQVLGVSQDERLIQEAADEATKRGQRPSTVDTYKSALRRLADALKPSGQTLATLNDESLVDHAKRLFPKDGAMIAALLMLRPRRVPAAPSTLPYLPSKADELLIMEAGDARFGSSLRDNTAAKNSGFLRKLSSALAPFPIAMLDHDSLVEQAKTLFPTERKFINALDKLRIYREGVGLSPAIAGRDSRSTLEPTAHLPVQSVGQERLLGSATEHDTRAVRQITQDNVAIQALLSENRVLMPAATSLLPHGNEIERESANPNPFELRKHLASLPESGSAADQHQASQPLDEGNGPKLGASGLQSADKTILIGRSKRPVYSEDAPLILELEAALIQSGAAKLTAKGNVGVLLTFDRWLFENKKPGIAARLGDQTLDDDVEEFVERGGNANTLPAMAHLKASQSAAGIAPIANRVVLNPYPEDAALITNFQQSLGRRTIYAPALRGFSHYLRQNNMKPIAGRVNDPALAEAAERCEASGGSQYTTEALGCLRGSPMKFEPMSRRVASPQDAVFIEEASKWALAAATSRAERNIVFNRASAVRRLSGWLQQNGREPIIGRINNPDALKKDLIDFKRATSETGVGTGLELLREYHKGHDLGRLEEGPSGAGGFERTEDEVGPTSMPGVDLDGLWRLPEDKVEQPATDPQQVQQLEQRLLEEIQGRQDDQPAADPRQSSLSLNLASDHQHKMMDTLGTNSHLLPSAGRIIHGEHYTALVRPMKRQRTFDGPQSLAIERQLSQIGSSDQANKAQELPQAVQTNPDELRDQFTSPDFPPSSGEPGPGHHPVPQLPDRSNAPKLEASALQAGRSTLVTVGADKRALYSEDASLIGVLDSALHQRRVSDNTIKLNVNPLLHFARWLVANGKQSFASRLDETSLNQDLQQYAASGGPSLEVAMGHLKTASAGDLPMAGRSFRNPHSLDGALIERYKATPSWNKLSGSTAKGYIYAITRLSDYLQRKGKMGIAPRLNQKSLNDDVKLYPGDYTTIEAALAHLRRSGAGESASRGNIAPFPHPAHAAARRVGGAAAQHRAPQRPANFDRRMWPTMEAAPAHSAMVPSDTFGGLQSFVDLNAPTPSDLHDDAHFAPAHSARAPSDTFGGLQSFVDLNAPTPSDLDDDAHFAPVHSARAPSGTFGGLQSFVDLNAPTPSDLHDDAHFAPMHSARAPSGTFGGLQSFVDLNAPTPSDLRDDAHFAPVHSARAPSGTFGGLQSFVDLNAPTPSDLRDDAHFAPAHSAGAPSGTFGGLQSFVDLNAPTPSDLRDDAHSAPVRRRGQMFGDMQRQRTIPETEAAAVKLMRTDDVQHRGQALPMSAPAAPARQPAMPATAVAPDTYRGLPLIDVTAPASPSSDARIGGLDRTASSRVAAGSVLGATEWLSDAHIQRDYDFLEQQLQGIDPALAARIRLVSPSVSHLLRHLGEDAGGTLQSIYHQSDAPADFLFLPVNNGTATRAGTHWSLLFVDGRNPQSRVAYHYDSLQQAGYNDAPARQLAEGLTATLAPARMPRQSNDHDCGVFVVDGTWALVQRLLDGNRPDHEPLHLDNLVADRQALQNRLTRL</sequence>
<feature type="region of interest" description="Disordered" evidence="4">
    <location>
        <begin position="643"/>
        <end position="675"/>
    </location>
</feature>
<dbReference type="SUPFAM" id="SSF54001">
    <property type="entry name" value="Cysteine proteinases"/>
    <property type="match status" value="1"/>
</dbReference>
<feature type="domain" description="Ubiquitin-like protease family profile" evidence="5">
    <location>
        <begin position="1402"/>
        <end position="1564"/>
    </location>
</feature>
<dbReference type="Proteomes" id="UP000558284">
    <property type="component" value="Unassembled WGS sequence"/>
</dbReference>
<evidence type="ECO:0000259" key="5">
    <source>
        <dbReference type="PROSITE" id="PS50600"/>
    </source>
</evidence>
<keyword evidence="7" id="KW-1185">Reference proteome</keyword>
<organism evidence="6 7">
    <name type="scientific">Mesorhizobium neociceri</name>
    <dbReference type="NCBI Taxonomy" id="1307853"/>
    <lineage>
        <taxon>Bacteria</taxon>
        <taxon>Pseudomonadati</taxon>
        <taxon>Pseudomonadota</taxon>
        <taxon>Alphaproteobacteria</taxon>
        <taxon>Hyphomicrobiales</taxon>
        <taxon>Phyllobacteriaceae</taxon>
        <taxon>Mesorhizobium</taxon>
    </lineage>
</organism>
<evidence type="ECO:0000256" key="2">
    <source>
        <dbReference type="ARBA" id="ARBA00022801"/>
    </source>
</evidence>
<feature type="region of interest" description="Disordered" evidence="4">
    <location>
        <begin position="808"/>
        <end position="840"/>
    </location>
</feature>
<comment type="caution">
    <text evidence="6">The sequence shown here is derived from an EMBL/GenBank/DDBJ whole genome shotgun (WGS) entry which is preliminary data.</text>
</comment>
<dbReference type="Pfam" id="PF02902">
    <property type="entry name" value="Peptidase_C48"/>
    <property type="match status" value="1"/>
</dbReference>
<feature type="compositionally biased region" description="Polar residues" evidence="4">
    <location>
        <begin position="1"/>
        <end position="29"/>
    </location>
</feature>
<dbReference type="PROSITE" id="PS50600">
    <property type="entry name" value="ULP_PROTEASE"/>
    <property type="match status" value="1"/>
</dbReference>
<protein>
    <recommendedName>
        <fullName evidence="5">Ubiquitin-like protease family profile domain-containing protein</fullName>
    </recommendedName>
</protein>
<feature type="region of interest" description="Disordered" evidence="4">
    <location>
        <begin position="1"/>
        <end position="31"/>
    </location>
</feature>
<dbReference type="PANTHER" id="PTHR46468">
    <property type="entry name" value="SENTRIN-SPECIFIC PROTEASE 8"/>
    <property type="match status" value="1"/>
</dbReference>
<keyword evidence="1" id="KW-0645">Protease</keyword>
<keyword evidence="3" id="KW-0788">Thiol protease</keyword>
<dbReference type="Gene3D" id="3.40.395.10">
    <property type="entry name" value="Adenoviral Proteinase, Chain A"/>
    <property type="match status" value="1"/>
</dbReference>
<dbReference type="EMBL" id="JACDTY010000009">
    <property type="protein sequence ID" value="MBA1142448.1"/>
    <property type="molecule type" value="Genomic_DNA"/>
</dbReference>
<feature type="region of interest" description="Disordered" evidence="4">
    <location>
        <begin position="1290"/>
        <end position="1310"/>
    </location>
</feature>
<name>A0A838B6N2_9HYPH</name>
<proteinExistence type="predicted"/>
<evidence type="ECO:0000313" key="7">
    <source>
        <dbReference type="Proteomes" id="UP000558284"/>
    </source>
</evidence>
<dbReference type="InterPro" id="IPR038765">
    <property type="entry name" value="Papain-like_cys_pep_sf"/>
</dbReference>
<reference evidence="6 7" key="1">
    <citation type="submission" date="2020-07" db="EMBL/GenBank/DDBJ databases">
        <title>Definition of the novel symbiovar canariense within Mesorhizobium novociceri, a new species of genus Mesorhizobium nodulating Cicer canariense in the Caldera de Taburiente National Park (La Palma, Canary Islands).</title>
        <authorList>
            <person name="Leon-Barrios M."/>
            <person name="Perez-Yepez J."/>
            <person name="Flores-Felix J.D."/>
            <person name="Ramirez-Baena M.H."/>
            <person name="Pulido-Suarez L."/>
            <person name="Igual J.M."/>
            <person name="Velazquez E."/>
            <person name="Peix A."/>
        </authorList>
    </citation>
    <scope>NUCLEOTIDE SEQUENCE [LARGE SCALE GENOMIC DNA]</scope>
    <source>
        <strain evidence="6 7">CCANP35</strain>
    </source>
</reference>
<evidence type="ECO:0000256" key="1">
    <source>
        <dbReference type="ARBA" id="ARBA00022670"/>
    </source>
</evidence>